<feature type="compositionally biased region" description="Gly residues" evidence="3">
    <location>
        <begin position="1605"/>
        <end position="1618"/>
    </location>
</feature>
<accession>I0Z6K0</accession>
<evidence type="ECO:0000256" key="2">
    <source>
        <dbReference type="SAM" id="Coils"/>
    </source>
</evidence>
<feature type="compositionally biased region" description="Acidic residues" evidence="3">
    <location>
        <begin position="292"/>
        <end position="302"/>
    </location>
</feature>
<feature type="compositionally biased region" description="Low complexity" evidence="3">
    <location>
        <begin position="966"/>
        <end position="983"/>
    </location>
</feature>
<dbReference type="SMART" id="SM00297">
    <property type="entry name" value="BROMO"/>
    <property type="match status" value="1"/>
</dbReference>
<feature type="compositionally biased region" description="Polar residues" evidence="3">
    <location>
        <begin position="1144"/>
        <end position="1156"/>
    </location>
</feature>
<feature type="compositionally biased region" description="Low complexity" evidence="3">
    <location>
        <begin position="931"/>
        <end position="944"/>
    </location>
</feature>
<dbReference type="RefSeq" id="XP_005650813.1">
    <property type="nucleotide sequence ID" value="XM_005650756.1"/>
</dbReference>
<feature type="compositionally biased region" description="Polar residues" evidence="3">
    <location>
        <begin position="1"/>
        <end position="11"/>
    </location>
</feature>
<dbReference type="Pfam" id="PF00439">
    <property type="entry name" value="Bromodomain"/>
    <property type="match status" value="1"/>
</dbReference>
<feature type="domain" description="Bromo" evidence="4">
    <location>
        <begin position="373"/>
        <end position="492"/>
    </location>
</feature>
<dbReference type="GeneID" id="17044279"/>
<evidence type="ECO:0000256" key="1">
    <source>
        <dbReference type="ARBA" id="ARBA00023117"/>
    </source>
</evidence>
<feature type="region of interest" description="Disordered" evidence="3">
    <location>
        <begin position="1"/>
        <end position="180"/>
    </location>
</feature>
<feature type="region of interest" description="Disordered" evidence="3">
    <location>
        <begin position="853"/>
        <end position="1015"/>
    </location>
</feature>
<feature type="region of interest" description="Disordered" evidence="3">
    <location>
        <begin position="198"/>
        <end position="358"/>
    </location>
</feature>
<gene>
    <name evidence="5" type="ORF">COCSUDRAFT_58812</name>
</gene>
<feature type="compositionally biased region" description="Low complexity" evidence="3">
    <location>
        <begin position="994"/>
        <end position="1015"/>
    </location>
</feature>
<comment type="caution">
    <text evidence="5">The sequence shown here is derived from an EMBL/GenBank/DDBJ whole genome shotgun (WGS) entry which is preliminary data.</text>
</comment>
<feature type="region of interest" description="Disordered" evidence="3">
    <location>
        <begin position="727"/>
        <end position="810"/>
    </location>
</feature>
<evidence type="ECO:0000259" key="4">
    <source>
        <dbReference type="SMART" id="SM00297"/>
    </source>
</evidence>
<dbReference type="Gene3D" id="1.20.920.10">
    <property type="entry name" value="Bromodomain-like"/>
    <property type="match status" value="1"/>
</dbReference>
<dbReference type="InterPro" id="IPR001487">
    <property type="entry name" value="Bromodomain"/>
</dbReference>
<dbReference type="OrthoDB" id="10670160at2759"/>
<feature type="compositionally biased region" description="Polar residues" evidence="3">
    <location>
        <begin position="694"/>
        <end position="709"/>
    </location>
</feature>
<feature type="region of interest" description="Disordered" evidence="3">
    <location>
        <begin position="1041"/>
        <end position="1073"/>
    </location>
</feature>
<proteinExistence type="predicted"/>
<feature type="compositionally biased region" description="Low complexity" evidence="3">
    <location>
        <begin position="590"/>
        <end position="609"/>
    </location>
</feature>
<dbReference type="CDD" id="cd04369">
    <property type="entry name" value="Bromodomain"/>
    <property type="match status" value="1"/>
</dbReference>
<evidence type="ECO:0000313" key="5">
    <source>
        <dbReference type="EMBL" id="EIE26269.1"/>
    </source>
</evidence>
<dbReference type="InterPro" id="IPR036427">
    <property type="entry name" value="Bromodomain-like_sf"/>
</dbReference>
<feature type="region of interest" description="Disordered" evidence="3">
    <location>
        <begin position="1572"/>
        <end position="1658"/>
    </location>
</feature>
<keyword evidence="2" id="KW-0175">Coiled coil</keyword>
<dbReference type="EMBL" id="AGSI01000002">
    <property type="protein sequence ID" value="EIE26269.1"/>
    <property type="molecule type" value="Genomic_DNA"/>
</dbReference>
<keyword evidence="6" id="KW-1185">Reference proteome</keyword>
<feature type="region of interest" description="Disordered" evidence="3">
    <location>
        <begin position="580"/>
        <end position="628"/>
    </location>
</feature>
<evidence type="ECO:0000313" key="6">
    <source>
        <dbReference type="Proteomes" id="UP000007264"/>
    </source>
</evidence>
<dbReference type="SUPFAM" id="SSF47370">
    <property type="entry name" value="Bromodomain"/>
    <property type="match status" value="1"/>
</dbReference>
<feature type="compositionally biased region" description="Polar residues" evidence="3">
    <location>
        <begin position="948"/>
        <end position="965"/>
    </location>
</feature>
<feature type="region of interest" description="Disordered" evidence="3">
    <location>
        <begin position="1130"/>
        <end position="1158"/>
    </location>
</feature>
<sequence length="1658" mass="171456">MGNAESGNQPPQLRLRGGATSALDPERGRIPSPEVPAAASQPGRGHETDEESSPEVDIIGSTEVESGGSKGKDDEDTGASQPLEEMPNGSGRDHDAVHPSISLRGGDTASETDAETGDGPSGAAPSSELQAAKQSRGHSWEAAAVQQMSEGGNVAEERQDESSDSQDSGGPSPFMRVTGAYSPRAAAAELAAELAVMSTAPCQEPAPPSRAEGPDQSPFTTADAQSREAERLQSATADDPGESQPPAAEGTAEGDAGAEGGMQSGGEMEEEGGMGDWGIPSDVVRGEPYVSEGDDEIADDDGQSYGVPQWPSEGEESDGSEGGLSEQADDPADADYEAGVDRPGPSQEMVRGDDASDLQPQQQLALYKGAVGGLSAHERMRDLLRDVLDALNKRVPRQKRFIFTERVNQVIVPDYGNHVEAKDEVWLSLIRKRVREGAHKSLASLLKDFEQLAANARAYNTPGHGRLGSPFLIDDAEEILRVVKEEGDLRAAQFAELDPLVAEEAVRGVNLEAPRPVQHRAGAVVLPAGFSVREIVSAAKPRGYIEEDWLDWGQQSGESEEEYYLRVRDTFHFRRSEMPKGSVARVHVTGQSRSQRPGQSTGSGSSRSSVPMQRPPRTWNADADHPARTATLAKIRDSVARMKEAFPGRSYAPEAELEHSLYCAAGSEADYSRAEDFDERLQRAIGLARRRSHTQGGAASTPLSPTSAHRSMATNCDMLLSAANLVDESEQADPSPPGERPAAFSHEPQTQQGPAEGFSVQATSGGPPAQNGGWQGSGIAIGIPVAGSVPGGPPATAARQVPPAGAPDAQGSLAVATAGFPGPAAAAGPVRPPSAGPYGMEHLQGLLLPLRRSQVPPANGTPTLSPPGGGPHFPGVITSIPVAGGIPAPGAFSPPPTSSSAQKPLSLAQAAVSRHPATPSVPIVNGGMGSQAAQQQKEPAAPQARASGESSQRPRINYFLSSNTGQPAQQPPALQQSAAPRPALHSGVEGVDKAQGQSGEESQAAASSTPPSTVSVVRATQNAAFAQLQLTRPSLMRPLSAQPVQAAAGDLPSRASFSGTAPQPPARQGSAATVTTGARLGSVGTAVRQESVTAVPAAQPSAASYPWSLPPQGSLNKAQASGQLPARIGPGFSTSRAPNDMARASTQPLQQPQASAPTPVGMPPQGLHQVMGNEPLGGHGQDKLQDLWACVHPLLLPQELMRFKAHFDAYQGLAAEERRNWGLDLHAMIGSERSRKIVELYDSQQRSASGGLQGSAAQHSLGMLTGQPTSNTPAPLTVNTARAPNQAASLVGSPLAAARAGLQQSPRAVPYFPTRSPRQEARATPAIGPSPLGNPLHIPPAAMLLGNPVSSQHPLQQYTQGAQIAAAKVKASMSCLSEALDAMQSIEADNARLQAATAQLAAALQETEARRMHAESVMVRQAAELQAAAREHAAVLEMARKERAALSFQLAQARNANASLEARLCKQAAAGAVAAGSPSAQPAEHAVRSPSSSPTAAVAAATAKLPPAPAAMSALAAVSAPSGSLPIQAAAALNDEDVSRAIAAALKGCQRQLGSQDGARVALMSAVPGLKTEEPAASGDAEPPGQKRKASQERDLSSPKRIRGAGRGDITGGMGGLEGRYSEDGSQRKVAAPAAEVIDLSDSPEGPGVSRGNEGAAQ</sequence>
<protein>
    <recommendedName>
        <fullName evidence="4">Bromo domain-containing protein</fullName>
    </recommendedName>
</protein>
<name>I0Z6K0_COCSC</name>
<feature type="region of interest" description="Disordered" evidence="3">
    <location>
        <begin position="688"/>
        <end position="709"/>
    </location>
</feature>
<feature type="compositionally biased region" description="Acidic residues" evidence="3">
    <location>
        <begin position="327"/>
        <end position="338"/>
    </location>
</feature>
<feature type="coiled-coil region" evidence="2">
    <location>
        <begin position="1376"/>
        <end position="1463"/>
    </location>
</feature>
<organism evidence="5 6">
    <name type="scientific">Coccomyxa subellipsoidea (strain C-169)</name>
    <name type="common">Green microalga</name>
    <dbReference type="NCBI Taxonomy" id="574566"/>
    <lineage>
        <taxon>Eukaryota</taxon>
        <taxon>Viridiplantae</taxon>
        <taxon>Chlorophyta</taxon>
        <taxon>core chlorophytes</taxon>
        <taxon>Trebouxiophyceae</taxon>
        <taxon>Trebouxiophyceae incertae sedis</taxon>
        <taxon>Coccomyxaceae</taxon>
        <taxon>Coccomyxa</taxon>
        <taxon>Coccomyxa subellipsoidea</taxon>
    </lineage>
</organism>
<feature type="compositionally biased region" description="Low complexity" evidence="3">
    <location>
        <begin position="781"/>
        <end position="798"/>
    </location>
</feature>
<evidence type="ECO:0000256" key="3">
    <source>
        <dbReference type="SAM" id="MobiDB-lite"/>
    </source>
</evidence>
<reference evidence="5 6" key="1">
    <citation type="journal article" date="2012" name="Genome Biol.">
        <title>The genome of the polar eukaryotic microalga coccomyxa subellipsoidea reveals traits of cold adaptation.</title>
        <authorList>
            <person name="Blanc G."/>
            <person name="Agarkova I."/>
            <person name="Grimwood J."/>
            <person name="Kuo A."/>
            <person name="Brueggeman A."/>
            <person name="Dunigan D."/>
            <person name="Gurnon J."/>
            <person name="Ladunga I."/>
            <person name="Lindquist E."/>
            <person name="Lucas S."/>
            <person name="Pangilinan J."/>
            <person name="Proschold T."/>
            <person name="Salamov A."/>
            <person name="Schmutz J."/>
            <person name="Weeks D."/>
            <person name="Yamada T."/>
            <person name="Claverie J.M."/>
            <person name="Grigoriev I."/>
            <person name="Van Etten J."/>
            <person name="Lomsadze A."/>
            <person name="Borodovsky M."/>
        </authorList>
    </citation>
    <scope>NUCLEOTIDE SEQUENCE [LARGE SCALE GENOMIC DNA]</scope>
    <source>
        <strain evidence="5 6">C-169</strain>
    </source>
</reference>
<dbReference type="KEGG" id="csl:COCSUDRAFT_58812"/>
<dbReference type="Proteomes" id="UP000007264">
    <property type="component" value="Unassembled WGS sequence"/>
</dbReference>
<dbReference type="STRING" id="574566.I0Z6K0"/>
<keyword evidence="1" id="KW-0103">Bromodomain</keyword>